<dbReference type="Pfam" id="PF09836">
    <property type="entry name" value="DUF2063"/>
    <property type="match status" value="1"/>
</dbReference>
<dbReference type="Gene3D" id="1.10.150.690">
    <property type="entry name" value="DUF2063"/>
    <property type="match status" value="1"/>
</dbReference>
<reference evidence="3" key="1">
    <citation type="submission" date="2017-02" db="EMBL/GenBank/DDBJ databases">
        <authorList>
            <person name="Varghese N."/>
            <person name="Submissions S."/>
        </authorList>
    </citation>
    <scope>NUCLEOTIDE SEQUENCE [LARGE SCALE GENOMIC DNA]</scope>
    <source>
        <strain evidence="3">ATCC 27094</strain>
    </source>
</reference>
<evidence type="ECO:0000313" key="2">
    <source>
        <dbReference type="EMBL" id="SKA24907.1"/>
    </source>
</evidence>
<dbReference type="Proteomes" id="UP000190092">
    <property type="component" value="Unassembled WGS sequence"/>
</dbReference>
<organism evidence="2 3">
    <name type="scientific">Enhydrobacter aerosaccus</name>
    <dbReference type="NCBI Taxonomy" id="225324"/>
    <lineage>
        <taxon>Bacteria</taxon>
        <taxon>Pseudomonadati</taxon>
        <taxon>Pseudomonadota</taxon>
        <taxon>Alphaproteobacteria</taxon>
        <taxon>Hyphomicrobiales</taxon>
        <taxon>Enhydrobacter</taxon>
    </lineage>
</organism>
<dbReference type="STRING" id="225324.SAMN02745126_04466"/>
<sequence length="266" mass="29493">MNMSANTGSLAGLQRAFQDYLLITSDSFSGAVRDTRKTDRLTLLGVYRDAYAWRLIEVLTADYPGLMAMAGPADFDHMARAYIAAHPSRYRSVRWFGRHLADFLASTEPYIKSPAAAEMARFEWTLGEAFDAPDAEPLAAEQLVALPAEAWETLAFNPLPSLRRLSLSYEVPQGWQKREEVEPGNLEVGATSDSVAWVIWRPERTTQFRSMEPDEAAMLTAMVEGRPFPDLCQALAPHVGEEQSPARAAALLRGWVEAGMIATFAH</sequence>
<proteinExistence type="predicted"/>
<evidence type="ECO:0000313" key="3">
    <source>
        <dbReference type="Proteomes" id="UP000190092"/>
    </source>
</evidence>
<name>A0A1T4S9Q5_9HYPH</name>
<dbReference type="AlphaFoldDB" id="A0A1T4S9Q5"/>
<dbReference type="EMBL" id="FUWJ01000007">
    <property type="protein sequence ID" value="SKA24907.1"/>
    <property type="molecule type" value="Genomic_DNA"/>
</dbReference>
<gene>
    <name evidence="2" type="ORF">SAMN02745126_04466</name>
</gene>
<dbReference type="InterPro" id="IPR044922">
    <property type="entry name" value="DUF2063_N_sf"/>
</dbReference>
<keyword evidence="3" id="KW-1185">Reference proteome</keyword>
<evidence type="ECO:0000259" key="1">
    <source>
        <dbReference type="Pfam" id="PF09836"/>
    </source>
</evidence>
<accession>A0A1T4S9Q5</accession>
<feature type="domain" description="Putative DNA-binding" evidence="1">
    <location>
        <begin position="13"/>
        <end position="104"/>
    </location>
</feature>
<keyword evidence="2" id="KW-0238">DNA-binding</keyword>
<dbReference type="GO" id="GO:0003677">
    <property type="term" value="F:DNA binding"/>
    <property type="evidence" value="ECO:0007669"/>
    <property type="project" value="UniProtKB-KW"/>
</dbReference>
<dbReference type="OrthoDB" id="4146344at2"/>
<dbReference type="InterPro" id="IPR018640">
    <property type="entry name" value="DUF2063"/>
</dbReference>
<protein>
    <submittedName>
        <fullName evidence="2">Putative DNA-binding domain-containing protein</fullName>
    </submittedName>
</protein>